<dbReference type="HOGENOM" id="CLU_2262161_0_0_11"/>
<keyword evidence="1" id="KW-0812">Transmembrane</keyword>
<proteinExistence type="predicted"/>
<gene>
    <name evidence="2" type="ORF">SAVERM_4220</name>
</gene>
<sequence length="107" mass="10961">MRESEMRQPTPPGQIAPHIPADVFQRSQATGQPVVFVVNDTPPAVPWARLLIPFAIAGAAALGTWGVVAALCWLMDVAAHTATVIGGAAGPIGAGGITLKLARGKNT</sequence>
<evidence type="ECO:0000313" key="3">
    <source>
        <dbReference type="Proteomes" id="UP000000428"/>
    </source>
</evidence>
<evidence type="ECO:0000256" key="1">
    <source>
        <dbReference type="SAM" id="Phobius"/>
    </source>
</evidence>
<keyword evidence="1" id="KW-0472">Membrane</keyword>
<keyword evidence="3" id="KW-1185">Reference proteome</keyword>
<reference evidence="2 3" key="2">
    <citation type="journal article" date="2003" name="Nat. Biotechnol.">
        <title>Complete genome sequence and comparative analysis of the industrial microorganism Streptomyces avermitilis.</title>
        <authorList>
            <person name="Ikeda H."/>
            <person name="Ishikawa J."/>
            <person name="Hanamoto A."/>
            <person name="Shinose M."/>
            <person name="Kikuchi H."/>
            <person name="Shiba T."/>
            <person name="Sakaki Y."/>
            <person name="Hattori M."/>
            <person name="Omura S."/>
        </authorList>
    </citation>
    <scope>NUCLEOTIDE SEQUENCE [LARGE SCALE GENOMIC DNA]</scope>
    <source>
        <strain evidence="3">ATCC 31267 / DSM 46492 / JCM 5070 / NBRC 14893 / NCIMB 12804 / NRRL 8165 / MA-4680</strain>
    </source>
</reference>
<reference evidence="2 3" key="3">
    <citation type="journal article" date="2014" name="J. Ind. Microbiol. Biotechnol.">
        <title>Genome mining of the Streptomyces avermitilis genome and development of genome-minimized hosts for heterologous expression of biosynthetic gene clusters.</title>
        <authorList>
            <person name="Ikeda H."/>
            <person name="Shin-ya K."/>
            <person name="Omura S."/>
        </authorList>
    </citation>
    <scope>NUCLEOTIDE SEQUENCE [LARGE SCALE GENOMIC DNA]</scope>
    <source>
        <strain evidence="3">ATCC 31267 / DSM 46492 / JCM 5070 / NBRC 14893 / NCIMB 12804 / NRRL 8165 / MA-4680</strain>
    </source>
</reference>
<feature type="transmembrane region" description="Helical" evidence="1">
    <location>
        <begin position="50"/>
        <end position="74"/>
    </location>
</feature>
<dbReference type="EMBL" id="BA000030">
    <property type="protein sequence ID" value="BAC71932.1"/>
    <property type="molecule type" value="Genomic_DNA"/>
</dbReference>
<dbReference type="Proteomes" id="UP000000428">
    <property type="component" value="Chromosome"/>
</dbReference>
<evidence type="ECO:0000313" key="2">
    <source>
        <dbReference type="EMBL" id="BAC71932.1"/>
    </source>
</evidence>
<name>Q82FN2_STRAW</name>
<reference evidence="2 3" key="1">
    <citation type="journal article" date="2001" name="Proc. Natl. Acad. Sci. U.S.A.">
        <title>Genome sequence of an industrial microorganism Streptomyces avermitilis: deducing the ability of producing secondary metabolites.</title>
        <authorList>
            <person name="Omura S."/>
            <person name="Ikeda H."/>
            <person name="Ishikawa J."/>
            <person name="Hanamoto A."/>
            <person name="Takahashi C."/>
            <person name="Shinose M."/>
            <person name="Takahashi Y."/>
            <person name="Horikawa H."/>
            <person name="Nakazawa H."/>
            <person name="Osonoe T."/>
            <person name="Kikuchi H."/>
            <person name="Shiba T."/>
            <person name="Sakaki Y."/>
            <person name="Hattori M."/>
        </authorList>
    </citation>
    <scope>NUCLEOTIDE SEQUENCE [LARGE SCALE GENOMIC DNA]</scope>
    <source>
        <strain evidence="3">ATCC 31267 / DSM 46492 / JCM 5070 / NBRC 14893 / NCIMB 12804 / NRRL 8165 / MA-4680</strain>
    </source>
</reference>
<dbReference type="KEGG" id="sma:SAVERM_4220"/>
<organism evidence="2 3">
    <name type="scientific">Streptomyces avermitilis (strain ATCC 31267 / DSM 46492 / JCM 5070 / NBRC 14893 / NCIMB 12804 / NRRL 8165 / MA-4680)</name>
    <dbReference type="NCBI Taxonomy" id="227882"/>
    <lineage>
        <taxon>Bacteria</taxon>
        <taxon>Bacillati</taxon>
        <taxon>Actinomycetota</taxon>
        <taxon>Actinomycetes</taxon>
        <taxon>Kitasatosporales</taxon>
        <taxon>Streptomycetaceae</taxon>
        <taxon>Streptomyces</taxon>
    </lineage>
</organism>
<keyword evidence="1" id="KW-1133">Transmembrane helix</keyword>
<protein>
    <submittedName>
        <fullName evidence="2">Uncharacterized protein</fullName>
    </submittedName>
</protein>
<dbReference type="AlphaFoldDB" id="Q82FN2"/>
<dbReference type="eggNOG" id="ENOG5031Q9G">
    <property type="taxonomic scope" value="Bacteria"/>
</dbReference>
<accession>Q82FN2</accession>